<feature type="compositionally biased region" description="Polar residues" evidence="1">
    <location>
        <begin position="1"/>
        <end position="16"/>
    </location>
</feature>
<reference evidence="2" key="1">
    <citation type="journal article" date="2021" name="Proc. Natl. Acad. Sci. U.S.A.">
        <title>A Catalog of Tens of Thousands of Viruses from Human Metagenomes Reveals Hidden Associations with Chronic Diseases.</title>
        <authorList>
            <person name="Tisza M.J."/>
            <person name="Buck C.B."/>
        </authorList>
    </citation>
    <scope>NUCLEOTIDE SEQUENCE</scope>
    <source>
        <strain evidence="2">Ct2vX3</strain>
    </source>
</reference>
<evidence type="ECO:0000256" key="1">
    <source>
        <dbReference type="SAM" id="MobiDB-lite"/>
    </source>
</evidence>
<proteinExistence type="predicted"/>
<sequence>MRSTASQENSYSVNHSFRQELQIGITPSG</sequence>
<protein>
    <submittedName>
        <fullName evidence="2">Uncharacterized protein</fullName>
    </submittedName>
</protein>
<name>A0A8S5PZM9_9CAUD</name>
<accession>A0A8S5PZM9</accession>
<feature type="region of interest" description="Disordered" evidence="1">
    <location>
        <begin position="1"/>
        <end position="29"/>
    </location>
</feature>
<evidence type="ECO:0000313" key="2">
    <source>
        <dbReference type="EMBL" id="DAE11724.1"/>
    </source>
</evidence>
<dbReference type="EMBL" id="BK015535">
    <property type="protein sequence ID" value="DAE11724.1"/>
    <property type="molecule type" value="Genomic_DNA"/>
</dbReference>
<organism evidence="2">
    <name type="scientific">Siphoviridae sp. ct2vX3</name>
    <dbReference type="NCBI Taxonomy" id="2825318"/>
    <lineage>
        <taxon>Viruses</taxon>
        <taxon>Duplodnaviria</taxon>
        <taxon>Heunggongvirae</taxon>
        <taxon>Uroviricota</taxon>
        <taxon>Caudoviricetes</taxon>
    </lineage>
</organism>